<dbReference type="Gene3D" id="2.170.130.10">
    <property type="entry name" value="TonB-dependent receptor, plug domain"/>
    <property type="match status" value="1"/>
</dbReference>
<evidence type="ECO:0000256" key="6">
    <source>
        <dbReference type="ARBA" id="ARBA00023136"/>
    </source>
</evidence>
<dbReference type="InterPro" id="IPR012910">
    <property type="entry name" value="Plug_dom"/>
</dbReference>
<sequence>MKTFKTAKLPLLATLLLGSQLVLADASLMGSVIDQSSILPGATVTVAETGARVQSDERGQFILKGLQPGTYNLKITYVGYEPLQTTVTVMADERKDLGALKVIFSGAGLEEVVAIGHIFQGEMKALNTQKNSNRILNAISADGMGKLPDRNAAEAVQRIPGVSIERDQGEGRFVAVRGLPAQWSSASLNGDRIPTAEEETTSRATAFDFFPTEMIESVEVSKAVTPDMEGDAIGGNVNFITRRAPQETTLDVTVGTNYNDKAGDSGYNLNILAGDRSDDGKWGYIVNASQYVRNWATDNFEPRRSGEGIKRLELRDYTGERDTRGFNGALEYKFDNGDTVYARTLYGTLIDDETHYKHRYRFDKDRIELQHIHNILTTELSGHQLGGEHWVGEGGLLEWKASTYDNHFYYGDVPNSKDKSYFVARFDQKNVGFVGLDNRSGKNLSYNTIDGGNSPASEPSTHLPDGFSMDPTQMALSSIELYKVDVREKDKVVAQLDFTQDMNYDLQLKFGTKYREKERVARFSDEFYQWKDSATTPLLSDFDLSDQPGRNDYLEEINAGYADDFSQVADMSDLENFWNNNRDQFELIDSESYTVANGGALGRNFDVNETQMAGYGMATYQLNDEVSLVGGVRIERTETEVSGYSAEDNNGSVVIVPVKKTKSYTSVLPSVHMTYALTDDSNLRAAFSRTFARPDFGSLAPGQAYSEADGELVVGNPGLNPTYSNNLDVLFERYYDNVGVISGGLFYKQISDPIFNKRSEVTFKGESVDRVDSVNGDNAWLAGAEFAFSRRLDFIADALENVGVQANYTRMRSVMELTNGRKADIPRQADSLYNAALFYDDSTFAVRIAVNHKGAYIQEHGDSSDEDSYYGDYTSVDLSASYQATSDLMVYADINNITNEPMKYYLGSESRPLQVEYYGYRANLGVKYSFF</sequence>
<dbReference type="Pfam" id="PF00593">
    <property type="entry name" value="TonB_dep_Rec_b-barrel"/>
    <property type="match status" value="1"/>
</dbReference>
<evidence type="ECO:0000256" key="5">
    <source>
        <dbReference type="ARBA" id="ARBA00023077"/>
    </source>
</evidence>
<dbReference type="InterPro" id="IPR013784">
    <property type="entry name" value="Carb-bd-like_fold"/>
</dbReference>
<comment type="similarity">
    <text evidence="8 9">Belongs to the TonB-dependent receptor family.</text>
</comment>
<accession>A0A9X3AQA5</accession>
<evidence type="ECO:0000256" key="4">
    <source>
        <dbReference type="ARBA" id="ARBA00022692"/>
    </source>
</evidence>
<evidence type="ECO:0000259" key="11">
    <source>
        <dbReference type="Pfam" id="PF00593"/>
    </source>
</evidence>
<dbReference type="Gene3D" id="2.40.170.20">
    <property type="entry name" value="TonB-dependent receptor, beta-barrel domain"/>
    <property type="match status" value="1"/>
</dbReference>
<dbReference type="InterPro" id="IPR039426">
    <property type="entry name" value="TonB-dep_rcpt-like"/>
</dbReference>
<keyword evidence="3 8" id="KW-1134">Transmembrane beta strand</keyword>
<evidence type="ECO:0000259" key="12">
    <source>
        <dbReference type="Pfam" id="PF07715"/>
    </source>
</evidence>
<dbReference type="InterPro" id="IPR036942">
    <property type="entry name" value="Beta-barrel_TonB_sf"/>
</dbReference>
<feature type="domain" description="TonB-dependent receptor plug" evidence="12">
    <location>
        <begin position="131"/>
        <end position="235"/>
    </location>
</feature>
<dbReference type="InterPro" id="IPR010104">
    <property type="entry name" value="TonB_rcpt_bac"/>
</dbReference>
<dbReference type="AlphaFoldDB" id="A0A9X3AQA5"/>
<keyword evidence="6 8" id="KW-0472">Membrane</keyword>
<dbReference type="Pfam" id="PF13715">
    <property type="entry name" value="CarbopepD_reg_2"/>
    <property type="match status" value="1"/>
</dbReference>
<keyword evidence="7 8" id="KW-0998">Cell outer membrane</keyword>
<evidence type="ECO:0000256" key="8">
    <source>
        <dbReference type="PROSITE-ProRule" id="PRU01360"/>
    </source>
</evidence>
<evidence type="ECO:0000313" key="13">
    <source>
        <dbReference type="EMBL" id="MCT7357980.1"/>
    </source>
</evidence>
<dbReference type="PROSITE" id="PS52016">
    <property type="entry name" value="TONB_DEPENDENT_REC_3"/>
    <property type="match status" value="1"/>
</dbReference>
<dbReference type="NCBIfam" id="TIGR01782">
    <property type="entry name" value="TonB-Xanth-Caul"/>
    <property type="match status" value="1"/>
</dbReference>
<evidence type="ECO:0000256" key="1">
    <source>
        <dbReference type="ARBA" id="ARBA00004571"/>
    </source>
</evidence>
<organism evidence="13 14">
    <name type="scientific">Thalassolituus pacificus</name>
    <dbReference type="NCBI Taxonomy" id="2975440"/>
    <lineage>
        <taxon>Bacteria</taxon>
        <taxon>Pseudomonadati</taxon>
        <taxon>Pseudomonadota</taxon>
        <taxon>Gammaproteobacteria</taxon>
        <taxon>Oceanospirillales</taxon>
        <taxon>Oceanospirillaceae</taxon>
        <taxon>Thalassolituus</taxon>
    </lineage>
</organism>
<evidence type="ECO:0000313" key="14">
    <source>
        <dbReference type="Proteomes" id="UP001147830"/>
    </source>
</evidence>
<comment type="subcellular location">
    <subcellularLocation>
        <location evidence="1 8">Cell outer membrane</location>
        <topology evidence="1 8">Multi-pass membrane protein</topology>
    </subcellularLocation>
</comment>
<protein>
    <submittedName>
        <fullName evidence="13">TonB-dependent receptor</fullName>
    </submittedName>
</protein>
<dbReference type="GO" id="GO:0009279">
    <property type="term" value="C:cell outer membrane"/>
    <property type="evidence" value="ECO:0007669"/>
    <property type="project" value="UniProtKB-SubCell"/>
</dbReference>
<evidence type="ECO:0000256" key="3">
    <source>
        <dbReference type="ARBA" id="ARBA00022452"/>
    </source>
</evidence>
<keyword evidence="5 9" id="KW-0798">TonB box</keyword>
<dbReference type="Pfam" id="PF07715">
    <property type="entry name" value="Plug"/>
    <property type="match status" value="1"/>
</dbReference>
<keyword evidence="14" id="KW-1185">Reference proteome</keyword>
<dbReference type="PANTHER" id="PTHR40980">
    <property type="entry name" value="PLUG DOMAIN-CONTAINING PROTEIN"/>
    <property type="match status" value="1"/>
</dbReference>
<evidence type="ECO:0000256" key="10">
    <source>
        <dbReference type="SAM" id="SignalP"/>
    </source>
</evidence>
<dbReference type="GO" id="GO:0030246">
    <property type="term" value="F:carbohydrate binding"/>
    <property type="evidence" value="ECO:0007669"/>
    <property type="project" value="InterPro"/>
</dbReference>
<keyword evidence="10" id="KW-0732">Signal</keyword>
<dbReference type="InterPro" id="IPR000531">
    <property type="entry name" value="Beta-barrel_TonB"/>
</dbReference>
<evidence type="ECO:0000256" key="7">
    <source>
        <dbReference type="ARBA" id="ARBA00023237"/>
    </source>
</evidence>
<dbReference type="Gene3D" id="2.60.40.1120">
    <property type="entry name" value="Carboxypeptidase-like, regulatory domain"/>
    <property type="match status" value="1"/>
</dbReference>
<evidence type="ECO:0000256" key="9">
    <source>
        <dbReference type="RuleBase" id="RU003357"/>
    </source>
</evidence>
<reference evidence="13" key="1">
    <citation type="journal article" date="2022" name="Front. Microbiol.">
        <title>Genome-based taxonomic rearrangement of Oceanobacter-related bacteria including the description of Thalassolituus hydrocarbonoclasticus sp. nov. and Thalassolituus pacificus sp. nov. and emended description of the genus Thalassolituus.</title>
        <authorList>
            <person name="Dong C."/>
            <person name="Wei L."/>
            <person name="Wang J."/>
            <person name="Lai Q."/>
            <person name="Huang Z."/>
            <person name="Shao Z."/>
        </authorList>
    </citation>
    <scope>NUCLEOTIDE SEQUENCE</scope>
    <source>
        <strain evidence="13">59MF3M-4</strain>
    </source>
</reference>
<dbReference type="PANTHER" id="PTHR40980:SF4">
    <property type="entry name" value="TONB-DEPENDENT RECEPTOR-LIKE BETA-BARREL DOMAIN-CONTAINING PROTEIN"/>
    <property type="match status" value="1"/>
</dbReference>
<keyword evidence="13" id="KW-0675">Receptor</keyword>
<dbReference type="RefSeq" id="WP_260974903.1">
    <property type="nucleotide sequence ID" value="NZ_JAOANI010000009.1"/>
</dbReference>
<comment type="caution">
    <text evidence="13">The sequence shown here is derived from an EMBL/GenBank/DDBJ whole genome shotgun (WGS) entry which is preliminary data.</text>
</comment>
<dbReference type="Proteomes" id="UP001147830">
    <property type="component" value="Unassembled WGS sequence"/>
</dbReference>
<dbReference type="SUPFAM" id="SSF49452">
    <property type="entry name" value="Starch-binding domain-like"/>
    <property type="match status" value="1"/>
</dbReference>
<gene>
    <name evidence="13" type="ORF">NYR02_02945</name>
</gene>
<keyword evidence="4 8" id="KW-0812">Transmembrane</keyword>
<dbReference type="EMBL" id="JAOANI010000009">
    <property type="protein sequence ID" value="MCT7357980.1"/>
    <property type="molecule type" value="Genomic_DNA"/>
</dbReference>
<keyword evidence="2 8" id="KW-0813">Transport</keyword>
<dbReference type="InterPro" id="IPR037066">
    <property type="entry name" value="Plug_dom_sf"/>
</dbReference>
<proteinExistence type="inferred from homology"/>
<feature type="domain" description="TonB-dependent receptor-like beta-barrel" evidence="11">
    <location>
        <begin position="442"/>
        <end position="897"/>
    </location>
</feature>
<dbReference type="CDD" id="cd01347">
    <property type="entry name" value="ligand_gated_channel"/>
    <property type="match status" value="1"/>
</dbReference>
<feature type="signal peptide" evidence="10">
    <location>
        <begin position="1"/>
        <end position="24"/>
    </location>
</feature>
<feature type="chain" id="PRO_5040753259" evidence="10">
    <location>
        <begin position="25"/>
        <end position="931"/>
    </location>
</feature>
<dbReference type="SUPFAM" id="SSF56935">
    <property type="entry name" value="Porins"/>
    <property type="match status" value="1"/>
</dbReference>
<evidence type="ECO:0000256" key="2">
    <source>
        <dbReference type="ARBA" id="ARBA00022448"/>
    </source>
</evidence>
<reference evidence="13" key="2">
    <citation type="submission" date="2022-08" db="EMBL/GenBank/DDBJ databases">
        <authorList>
            <person name="Dong C."/>
        </authorList>
    </citation>
    <scope>NUCLEOTIDE SEQUENCE</scope>
    <source>
        <strain evidence="13">59MF3M-4</strain>
    </source>
</reference>
<name>A0A9X3AQA5_9GAMM</name>